<dbReference type="PANTHER" id="PTHR35046">
    <property type="entry name" value="ZINC KNUCKLE (CCHC-TYPE) FAMILY PROTEIN"/>
    <property type="match status" value="1"/>
</dbReference>
<keyword evidence="5" id="KW-0695">RNA-directed DNA polymerase</keyword>
<keyword evidence="5" id="KW-0808">Transferase</keyword>
<gene>
    <name evidence="5" type="ORF">ISN45_At01g034660</name>
</gene>
<dbReference type="CDD" id="cd01647">
    <property type="entry name" value="RT_LTR"/>
    <property type="match status" value="1"/>
</dbReference>
<dbReference type="PANTHER" id="PTHR35046:SF18">
    <property type="entry name" value="RNA-DIRECTED DNA POLYMERASE"/>
    <property type="match status" value="1"/>
</dbReference>
<feature type="coiled-coil region" evidence="2">
    <location>
        <begin position="949"/>
        <end position="980"/>
    </location>
</feature>
<evidence type="ECO:0000256" key="1">
    <source>
        <dbReference type="PROSITE-ProRule" id="PRU00047"/>
    </source>
</evidence>
<dbReference type="GO" id="GO:0003676">
    <property type="term" value="F:nucleic acid binding"/>
    <property type="evidence" value="ECO:0007669"/>
    <property type="project" value="InterPro"/>
</dbReference>
<dbReference type="CDD" id="cd00303">
    <property type="entry name" value="retropepsin_like"/>
    <property type="match status" value="1"/>
</dbReference>
<evidence type="ECO:0000313" key="5">
    <source>
        <dbReference type="EMBL" id="KAG7648499.1"/>
    </source>
</evidence>
<proteinExistence type="predicted"/>
<dbReference type="GO" id="GO:0008270">
    <property type="term" value="F:zinc ion binding"/>
    <property type="evidence" value="ECO:0007669"/>
    <property type="project" value="UniProtKB-KW"/>
</dbReference>
<keyword evidence="5" id="KW-0548">Nucleotidyltransferase</keyword>
<evidence type="ECO:0000259" key="4">
    <source>
        <dbReference type="PROSITE" id="PS50158"/>
    </source>
</evidence>
<dbReference type="GO" id="GO:0003964">
    <property type="term" value="F:RNA-directed DNA polymerase activity"/>
    <property type="evidence" value="ECO:0007669"/>
    <property type="project" value="UniProtKB-KW"/>
</dbReference>
<dbReference type="EMBL" id="JAEFBK010000001">
    <property type="protein sequence ID" value="KAG7648499.1"/>
    <property type="molecule type" value="Genomic_DNA"/>
</dbReference>
<reference evidence="5 6" key="1">
    <citation type="submission" date="2020-12" db="EMBL/GenBank/DDBJ databases">
        <title>Concerted genomic and epigenomic changes stabilize Arabidopsis allopolyploids.</title>
        <authorList>
            <person name="Chen Z."/>
        </authorList>
    </citation>
    <scope>NUCLEOTIDE SEQUENCE [LARGE SCALE GENOMIC DNA]</scope>
    <source>
        <strain evidence="5">Allo738</strain>
        <tissue evidence="5">Leaf</tissue>
    </source>
</reference>
<feature type="compositionally biased region" description="Polar residues" evidence="3">
    <location>
        <begin position="166"/>
        <end position="188"/>
    </location>
</feature>
<evidence type="ECO:0000256" key="2">
    <source>
        <dbReference type="SAM" id="Coils"/>
    </source>
</evidence>
<name>A0A8T2GM45_9BRAS</name>
<dbReference type="PROSITE" id="PS50158">
    <property type="entry name" value="ZF_CCHC"/>
    <property type="match status" value="1"/>
</dbReference>
<organism evidence="5 6">
    <name type="scientific">Arabidopsis thaliana x Arabidopsis arenosa</name>
    <dbReference type="NCBI Taxonomy" id="1240361"/>
    <lineage>
        <taxon>Eukaryota</taxon>
        <taxon>Viridiplantae</taxon>
        <taxon>Streptophyta</taxon>
        <taxon>Embryophyta</taxon>
        <taxon>Tracheophyta</taxon>
        <taxon>Spermatophyta</taxon>
        <taxon>Magnoliopsida</taxon>
        <taxon>eudicotyledons</taxon>
        <taxon>Gunneridae</taxon>
        <taxon>Pentapetalae</taxon>
        <taxon>rosids</taxon>
        <taxon>malvids</taxon>
        <taxon>Brassicales</taxon>
        <taxon>Brassicaceae</taxon>
        <taxon>Camelineae</taxon>
        <taxon>Arabidopsis</taxon>
    </lineage>
</organism>
<dbReference type="InterPro" id="IPR005162">
    <property type="entry name" value="Retrotrans_gag_dom"/>
</dbReference>
<keyword evidence="6" id="KW-1185">Reference proteome</keyword>
<dbReference type="InterPro" id="IPR041588">
    <property type="entry name" value="Integrase_H2C2"/>
</dbReference>
<dbReference type="Pfam" id="PF00078">
    <property type="entry name" value="RVT_1"/>
    <property type="match status" value="1"/>
</dbReference>
<keyword evidence="1" id="KW-0479">Metal-binding</keyword>
<dbReference type="Pfam" id="PF03732">
    <property type="entry name" value="Retrotrans_gag"/>
    <property type="match status" value="1"/>
</dbReference>
<keyword evidence="2" id="KW-0175">Coiled coil</keyword>
<sequence>MNFDNPQQRELVHFRQQEQRHHDTRWESGFKVDIPEFVGGIRGDSLLDWLVAVEEVLDFKGVPDNRRVSLVATRFRGHAASWWQQLKSTRCRTGKEPIRTWEKLKKKLRDTFLPHNYDRTMYNRLQNLRQGSRSVDDYAEEFYLLVTRNEIHDSEVQMVSRFIGDQISNSPNTTSREGAESSDTSATRNVRKKKNQHCVARLVPLFLRCFACGEPGHRQTACPNQTRRGLFVDDNGKRVAENDDYDSADGDGEEPAITTHAIHGDEGRVLVSRFIGLTPQQREDHWLRSNIFCFTCTIRDRVYTFVIDSGSCKNVIAEEAVRKLGLSFEKHPTLYSMTWLQDGVSFRVSHRFLVPFSIGEFYKDMTYFDVAPMNVSHLILGRPWESPITIFSDMQTDATTGSQPTGHIQAPVLCSFSTFEKVLQQEGFAIAMIASSPKPLPQQSANMFDKVLREFVDVFPDELTQGLPPLCDIQHHIYLVPGATLPNRPHYRMSPHEHDELRCQVEDLLSKGHIRESLSPWAFTALLIPKKDGTWRMCVDSRAFNKITVRYRFPIPRLDGLIRPDDEWKTAFKTREGIFEWLVMPFGLSNAPSTFMRVMNQALRPFIGKIVVFCFDDILMFSSSREEHETHMREHPRTTSTAFALIKQKLTTAPILVLPYFSLTFELHCDASKLGSEQSLDNKVDLQAKVSSQHASWIAFLQQFTFSIKHQSGKTNRVADALSRRHTLLSSFHTSVPGFSTFADLYRDDVFFSRILHDMENNMTDDFTLQDRFFFKGLRICVPTGSWRLQIISELHNEGYIGRDRTLQLVSMSYFWPSLRRDVERFVERCRVCQLGKGKASNAGLYLPLPIPTQPWTDISVDFVLGLQCTQREVTNRALGDLLRCLVGDNIKSWDVKLCQAEFAHNHAFNRSVGYAPFRVVCGFVPRCPLDLTTLLDHTRTHGQVLDLVEDLQQVHREAKSNLEASMEKYKQAADSKRRELIFNPGDLVWIVLTKDRFPIHEYNKLKSRKIRPLEVVERINANAYPIKLPPYLQTSDVFNVKFLSPFHGDNEDPDEEMASLSTSLLGIRRGSSNKNKAEDKTKNAVFCKKHPKHRQSPGVCSLCLNERLSLFIKAASSRRPRSRQILSTSSSTTSSLSSDGSSSVSSCPSPIVDRRRYLLMSGGSGRGEKVISWMTKSRSVAYKVDDEKRRKKKTKTNSGFFFGLRIRNFSVRLTPTSSKKCRVYGWYIPGQSVVKPMKKDVKRGEEAMKIRSAGKSWYKTMISDSDYTEFDNFSKWLSSGQ</sequence>
<evidence type="ECO:0000313" key="6">
    <source>
        <dbReference type="Proteomes" id="UP000694240"/>
    </source>
</evidence>
<feature type="region of interest" description="Disordered" evidence="3">
    <location>
        <begin position="166"/>
        <end position="193"/>
    </location>
</feature>
<protein>
    <submittedName>
        <fullName evidence="5">Reverse transcriptase domain</fullName>
    </submittedName>
</protein>
<dbReference type="Pfam" id="PF24626">
    <property type="entry name" value="SH3_Tf2-1"/>
    <property type="match status" value="1"/>
</dbReference>
<comment type="caution">
    <text evidence="5">The sequence shown here is derived from an EMBL/GenBank/DDBJ whole genome shotgun (WGS) entry which is preliminary data.</text>
</comment>
<dbReference type="SMART" id="SM00343">
    <property type="entry name" value="ZnF_C2HC"/>
    <property type="match status" value="1"/>
</dbReference>
<keyword evidence="1" id="KW-0863">Zinc-finger</keyword>
<dbReference type="InterPro" id="IPR001878">
    <property type="entry name" value="Znf_CCHC"/>
</dbReference>
<keyword evidence="1" id="KW-0862">Zinc</keyword>
<dbReference type="Proteomes" id="UP000694240">
    <property type="component" value="Chromosome 1"/>
</dbReference>
<dbReference type="InterPro" id="IPR000477">
    <property type="entry name" value="RT_dom"/>
</dbReference>
<feature type="compositionally biased region" description="Low complexity" evidence="3">
    <location>
        <begin position="1128"/>
        <end position="1149"/>
    </location>
</feature>
<evidence type="ECO:0000256" key="3">
    <source>
        <dbReference type="SAM" id="MobiDB-lite"/>
    </source>
</evidence>
<dbReference type="Pfam" id="PF17921">
    <property type="entry name" value="Integrase_H2C2"/>
    <property type="match status" value="1"/>
</dbReference>
<accession>A0A8T2GM45</accession>
<feature type="region of interest" description="Disordered" evidence="3">
    <location>
        <begin position="1123"/>
        <end position="1149"/>
    </location>
</feature>
<dbReference type="InterPro" id="IPR056924">
    <property type="entry name" value="SH3_Tf2-1"/>
</dbReference>
<feature type="domain" description="CCHC-type" evidence="4">
    <location>
        <begin position="208"/>
        <end position="224"/>
    </location>
</feature>